<dbReference type="EMBL" id="JBHTBN010000006">
    <property type="protein sequence ID" value="MFC7358423.1"/>
    <property type="molecule type" value="Genomic_DNA"/>
</dbReference>
<sequence>MVKKIFIVIGILLVGFIVLAYLSFWSQPQTPKNSLLINKNGFDSISYATKKWVTVAASSQYDGNNIKHLMQGEHYRKTWEAPVKAKIVYLDTLFGGMTFIEEGGGKQTKSLELKAPNGIVYTLRSINKNPEALIPQYAKLIGIENLIIDGISAQHPYGALPAAYLAEKLHVLHTHPKLIYLPKQYWLNERNEEFGNKLYFLEYESEGKKNWTSITNVEEIIDTKDLIELKYKKRNLIHIDEAALVRARLLDLYIGDWDRHAKQWGWAMQKRGDSLIGIPIAADRDNAFFTLDGILPTLLSNKTIEPKLRPFEEEIDYLPGLLYDFDSYFLKDTPEETFLREAKFLQQNLTDDVIENALRTWPKPIYDLDAKTIEKKLKKRRDDLMDYAIKFKTILNDKPRPTEPLIGLEDIDIPRQYFQCFSCILD</sequence>
<accession>A0ABW2MXN2</accession>
<dbReference type="RefSeq" id="WP_380218390.1">
    <property type="nucleotide sequence ID" value="NZ_JBHTBN010000006.1"/>
</dbReference>
<evidence type="ECO:0000313" key="2">
    <source>
        <dbReference type="EMBL" id="MFC7358423.1"/>
    </source>
</evidence>
<name>A0ABW2MXN2_9FLAO</name>
<evidence type="ECO:0000256" key="1">
    <source>
        <dbReference type="SAM" id="Phobius"/>
    </source>
</evidence>
<feature type="transmembrane region" description="Helical" evidence="1">
    <location>
        <begin position="5"/>
        <end position="25"/>
    </location>
</feature>
<comment type="caution">
    <text evidence="2">The sequence shown here is derived from an EMBL/GenBank/DDBJ whole genome shotgun (WGS) entry which is preliminary data.</text>
</comment>
<organism evidence="2 3">
    <name type="scientific">Jejudonia soesokkakensis</name>
    <dbReference type="NCBI Taxonomy" id="1323432"/>
    <lineage>
        <taxon>Bacteria</taxon>
        <taxon>Pseudomonadati</taxon>
        <taxon>Bacteroidota</taxon>
        <taxon>Flavobacteriia</taxon>
        <taxon>Flavobacteriales</taxon>
        <taxon>Flavobacteriaceae</taxon>
        <taxon>Jejudonia</taxon>
    </lineage>
</organism>
<evidence type="ECO:0000313" key="3">
    <source>
        <dbReference type="Proteomes" id="UP001596415"/>
    </source>
</evidence>
<reference evidence="3" key="1">
    <citation type="journal article" date="2019" name="Int. J. Syst. Evol. Microbiol.">
        <title>The Global Catalogue of Microorganisms (GCM) 10K type strain sequencing project: providing services to taxonomists for standard genome sequencing and annotation.</title>
        <authorList>
            <consortium name="The Broad Institute Genomics Platform"/>
            <consortium name="The Broad Institute Genome Sequencing Center for Infectious Disease"/>
            <person name="Wu L."/>
            <person name="Ma J."/>
        </authorList>
    </citation>
    <scope>NUCLEOTIDE SEQUENCE [LARGE SCALE GENOMIC DNA]</scope>
    <source>
        <strain evidence="3">CGMCC 1.16306</strain>
    </source>
</reference>
<protein>
    <submittedName>
        <fullName evidence="2">Uncharacterized protein</fullName>
    </submittedName>
</protein>
<keyword evidence="1" id="KW-0812">Transmembrane</keyword>
<dbReference type="Proteomes" id="UP001596415">
    <property type="component" value="Unassembled WGS sequence"/>
</dbReference>
<proteinExistence type="predicted"/>
<keyword evidence="1" id="KW-1133">Transmembrane helix</keyword>
<keyword evidence="1" id="KW-0472">Membrane</keyword>
<gene>
    <name evidence="2" type="ORF">ACFQO1_12045</name>
</gene>
<keyword evidence="3" id="KW-1185">Reference proteome</keyword>